<keyword evidence="2" id="KW-1185">Reference proteome</keyword>
<proteinExistence type="predicted"/>
<dbReference type="EMBL" id="AP013058">
    <property type="protein sequence ID" value="BAN22484.1"/>
    <property type="molecule type" value="Genomic_DNA"/>
</dbReference>
<evidence type="ECO:0000313" key="2">
    <source>
        <dbReference type="Proteomes" id="UP000013966"/>
    </source>
</evidence>
<organism evidence="1 2">
    <name type="scientific">Caballeronia insecticola</name>
    <dbReference type="NCBI Taxonomy" id="758793"/>
    <lineage>
        <taxon>Bacteria</taxon>
        <taxon>Pseudomonadati</taxon>
        <taxon>Pseudomonadota</taxon>
        <taxon>Betaproteobacteria</taxon>
        <taxon>Burkholderiales</taxon>
        <taxon>Burkholderiaceae</taxon>
        <taxon>Caballeronia</taxon>
    </lineage>
</organism>
<dbReference type="HOGENOM" id="CLU_3059335_0_0_4"/>
<sequence length="53" mass="6035">MEHSHRNLPQCLELIDTEATLRAFCKTHRQQLALARVLLLPCEVIDDHGLGLD</sequence>
<evidence type="ECO:0000313" key="1">
    <source>
        <dbReference type="EMBL" id="BAN22484.1"/>
    </source>
</evidence>
<protein>
    <submittedName>
        <fullName evidence="1">Uncharacterized protein</fullName>
    </submittedName>
</protein>
<gene>
    <name evidence="1" type="ORF">BRPE64_ACDS07300</name>
</gene>
<dbReference type="AlphaFoldDB" id="R4WFV3"/>
<accession>R4WFV3</accession>
<dbReference type="STRING" id="758793.BRPE64_ACDS07300"/>
<name>R4WFV3_9BURK</name>
<dbReference type="InterPro" id="IPR015867">
    <property type="entry name" value="N-reg_PII/ATP_PRibTrfase_C"/>
</dbReference>
<dbReference type="KEGG" id="buo:BRPE64_ACDS07300"/>
<dbReference type="Proteomes" id="UP000013966">
    <property type="component" value="Chromosome 1"/>
</dbReference>
<dbReference type="Gene3D" id="3.30.70.120">
    <property type="match status" value="1"/>
</dbReference>
<reference evidence="1 2" key="2">
    <citation type="journal article" date="2018" name="Int. J. Syst. Evol. Microbiol.">
        <title>Burkholderia insecticola sp. nov., a gut symbiotic bacterium of the bean bug Riptortus pedestris.</title>
        <authorList>
            <person name="Takeshita K."/>
            <person name="Tamaki H."/>
            <person name="Ohbayashi T."/>
            <person name="Meng X.-Y."/>
            <person name="Sone T."/>
            <person name="Mitani Y."/>
            <person name="Peeters C."/>
            <person name="Kikuchi Y."/>
            <person name="Vandamme P."/>
        </authorList>
    </citation>
    <scope>NUCLEOTIDE SEQUENCE [LARGE SCALE GENOMIC DNA]</scope>
    <source>
        <strain evidence="1">RPE64</strain>
    </source>
</reference>
<reference evidence="1 2" key="1">
    <citation type="journal article" date="2013" name="Genome Announc.">
        <title>Complete Genome Sequence of Burkholderia sp. Strain RPE64, Bacterial Symbiont of the Bean Bug Riptortus pedestris.</title>
        <authorList>
            <person name="Shibata T.F."/>
            <person name="Maeda T."/>
            <person name="Nikoh N."/>
            <person name="Yamaguchi K."/>
            <person name="Oshima K."/>
            <person name="Hattori M."/>
            <person name="Nishiyama T."/>
            <person name="Hasebe M."/>
            <person name="Fukatsu T."/>
            <person name="Kikuchi Y."/>
            <person name="Shigenobu S."/>
        </authorList>
    </citation>
    <scope>NUCLEOTIDE SEQUENCE [LARGE SCALE GENOMIC DNA]</scope>
</reference>